<dbReference type="InterPro" id="IPR056731">
    <property type="entry name" value="DUF2096_N"/>
</dbReference>
<evidence type="ECO:0000259" key="2">
    <source>
        <dbReference type="Pfam" id="PF23100"/>
    </source>
</evidence>
<dbReference type="Proteomes" id="UP000533207">
    <property type="component" value="Unassembled WGS sequence"/>
</dbReference>
<comment type="caution">
    <text evidence="3">The sequence shown here is derived from an EMBL/GenBank/DDBJ whole genome shotgun (WGS) entry which is preliminary data.</text>
</comment>
<sequence length="178" mass="20461">MMKDAKGIDKQWVILNELASKVSKVKPLPEDVYSKLRMANSIITYYLLDEHANFEVLRDAEKEISKIQVILFGLSDPDTSKEYLIKMGQALRNEIDLEFPLKQNTFNTEVKRKKSSETIRVTMPVEVHIEVLGELSECNGVIFELSHEDNQKVLIEGVKEKITAALKEFSVIWKFTDN</sequence>
<evidence type="ECO:0000313" key="3">
    <source>
        <dbReference type="EMBL" id="MBA2861538.1"/>
    </source>
</evidence>
<name>A0A7J9PFJ9_METMI</name>
<dbReference type="RefSeq" id="WP_011977199.1">
    <property type="nucleotide sequence ID" value="NZ_JACDUL010000001.1"/>
</dbReference>
<dbReference type="InterPro" id="IPR017098">
    <property type="entry name" value="UCP037052"/>
</dbReference>
<dbReference type="PIRSF" id="PIRSF037052">
    <property type="entry name" value="UCP037052"/>
    <property type="match status" value="1"/>
</dbReference>
<dbReference type="InterPro" id="IPR056730">
    <property type="entry name" value="DUF2096_C"/>
</dbReference>
<gene>
    <name evidence="3" type="ORF">HNP90_000398</name>
</gene>
<dbReference type="Pfam" id="PF23100">
    <property type="entry name" value="DUF2096_N"/>
    <property type="match status" value="1"/>
</dbReference>
<accession>A0A7J9PFJ9</accession>
<evidence type="ECO:0000259" key="1">
    <source>
        <dbReference type="Pfam" id="PF09869"/>
    </source>
</evidence>
<evidence type="ECO:0008006" key="5">
    <source>
        <dbReference type="Google" id="ProtNLM"/>
    </source>
</evidence>
<reference evidence="3 4" key="1">
    <citation type="submission" date="2020-07" db="EMBL/GenBank/DDBJ databases">
        <title>Genomic Encyclopedia of Type Strains, Phase IV (KMG-V): Genome sequencing to study the core and pangenomes of soil and plant-associated prokaryotes.</title>
        <authorList>
            <person name="Whitman W."/>
        </authorList>
    </citation>
    <scope>NUCLEOTIDE SEQUENCE [LARGE SCALE GENOMIC DNA]</scope>
    <source>
        <strain evidence="3 4">C8</strain>
    </source>
</reference>
<dbReference type="EMBL" id="JACDUL010000001">
    <property type="protein sequence ID" value="MBA2861538.1"/>
    <property type="molecule type" value="Genomic_DNA"/>
</dbReference>
<organism evidence="3 4">
    <name type="scientific">Methanococcus maripaludis</name>
    <name type="common">Methanococcus deltae</name>
    <dbReference type="NCBI Taxonomy" id="39152"/>
    <lineage>
        <taxon>Archaea</taxon>
        <taxon>Methanobacteriati</taxon>
        <taxon>Methanobacteriota</taxon>
        <taxon>Methanomada group</taxon>
        <taxon>Methanococci</taxon>
        <taxon>Methanococcales</taxon>
        <taxon>Methanococcaceae</taxon>
        <taxon>Methanococcus</taxon>
    </lineage>
</organism>
<proteinExistence type="predicted"/>
<protein>
    <recommendedName>
        <fullName evidence="5">DUF2096 domain-containing protein</fullName>
    </recommendedName>
</protein>
<dbReference type="Pfam" id="PF09869">
    <property type="entry name" value="KH_DUF2096_C"/>
    <property type="match status" value="1"/>
</dbReference>
<feature type="domain" description="DUF2096" evidence="2">
    <location>
        <begin position="8"/>
        <end position="96"/>
    </location>
</feature>
<feature type="domain" description="DUF2096" evidence="1">
    <location>
        <begin position="116"/>
        <end position="175"/>
    </location>
</feature>
<evidence type="ECO:0000313" key="4">
    <source>
        <dbReference type="Proteomes" id="UP000533207"/>
    </source>
</evidence>
<dbReference type="AlphaFoldDB" id="A0A7J9PFJ9"/>